<dbReference type="InterPro" id="IPR036259">
    <property type="entry name" value="MFS_trans_sf"/>
</dbReference>
<evidence type="ECO:0000313" key="3">
    <source>
        <dbReference type="EMBL" id="RWX56293.1"/>
    </source>
</evidence>
<feature type="compositionally biased region" description="Low complexity" evidence="1">
    <location>
        <begin position="26"/>
        <end position="36"/>
    </location>
</feature>
<dbReference type="AlphaFoldDB" id="A0A3S3QTN1"/>
<proteinExistence type="predicted"/>
<reference evidence="3 4" key="1">
    <citation type="submission" date="2018-11" db="EMBL/GenBank/DDBJ databases">
        <title>Photobacterium sp. BEI247 sp. nov., a marine bacterium isolated from Yongle Blue Hole in the South China Sea.</title>
        <authorList>
            <person name="Wang X."/>
        </authorList>
    </citation>
    <scope>NUCLEOTIDE SEQUENCE [LARGE SCALE GENOMIC DNA]</scope>
    <source>
        <strain evidence="4">BEI247</strain>
    </source>
</reference>
<feature type="transmembrane region" description="Helical" evidence="2">
    <location>
        <begin position="91"/>
        <end position="110"/>
    </location>
</feature>
<evidence type="ECO:0000256" key="2">
    <source>
        <dbReference type="SAM" id="Phobius"/>
    </source>
</evidence>
<protein>
    <submittedName>
        <fullName evidence="3">Uncharacterized protein</fullName>
    </submittedName>
</protein>
<dbReference type="OrthoDB" id="5830026at2"/>
<dbReference type="Proteomes" id="UP000287563">
    <property type="component" value="Unassembled WGS sequence"/>
</dbReference>
<feature type="transmembrane region" description="Helical" evidence="2">
    <location>
        <begin position="194"/>
        <end position="218"/>
    </location>
</feature>
<dbReference type="Gene3D" id="1.20.1250.20">
    <property type="entry name" value="MFS general substrate transporter like domains"/>
    <property type="match status" value="1"/>
</dbReference>
<dbReference type="Gene3D" id="3.40.1000.10">
    <property type="entry name" value="Mog1/PsbP, alpha/beta/alpha sandwich"/>
    <property type="match status" value="1"/>
</dbReference>
<keyword evidence="4" id="KW-1185">Reference proteome</keyword>
<evidence type="ECO:0000256" key="1">
    <source>
        <dbReference type="SAM" id="MobiDB-lite"/>
    </source>
</evidence>
<feature type="transmembrane region" description="Helical" evidence="2">
    <location>
        <begin position="130"/>
        <end position="148"/>
    </location>
</feature>
<evidence type="ECO:0000313" key="4">
    <source>
        <dbReference type="Proteomes" id="UP000287563"/>
    </source>
</evidence>
<keyword evidence="2" id="KW-0812">Transmembrane</keyword>
<comment type="caution">
    <text evidence="3">The sequence shown here is derived from an EMBL/GenBank/DDBJ whole genome shotgun (WGS) entry which is preliminary data.</text>
</comment>
<feature type="transmembrane region" description="Helical" evidence="2">
    <location>
        <begin position="154"/>
        <end position="173"/>
    </location>
</feature>
<feature type="transmembrane region" description="Helical" evidence="2">
    <location>
        <begin position="55"/>
        <end position="75"/>
    </location>
</feature>
<dbReference type="EMBL" id="RJLM01000002">
    <property type="protein sequence ID" value="RWX56293.1"/>
    <property type="molecule type" value="Genomic_DNA"/>
</dbReference>
<feature type="region of interest" description="Disordered" evidence="1">
    <location>
        <begin position="1"/>
        <end position="39"/>
    </location>
</feature>
<organism evidence="3 4">
    <name type="scientific">Photobacterium chitinilyticum</name>
    <dbReference type="NCBI Taxonomy" id="2485123"/>
    <lineage>
        <taxon>Bacteria</taxon>
        <taxon>Pseudomonadati</taxon>
        <taxon>Pseudomonadota</taxon>
        <taxon>Gammaproteobacteria</taxon>
        <taxon>Vibrionales</taxon>
        <taxon>Vibrionaceae</taxon>
        <taxon>Photobacterium</taxon>
    </lineage>
</organism>
<dbReference type="SUPFAM" id="SSF103473">
    <property type="entry name" value="MFS general substrate transporter"/>
    <property type="match status" value="1"/>
</dbReference>
<keyword evidence="2" id="KW-0472">Membrane</keyword>
<sequence length="380" mass="43353">MTQQTPALPETHLHELSSEPRQAQMTTTPETPTPETLSAEQPVSSIIVRAPRSPWWEFFLHFATFGFYTNFWLVVRVKEIKRLSGHPLKPWLWLFVPSLVFVQPFAFPKLDKILCKIEGNADIRHPDNRFNLWLAAVFLVSAFFWLSTEYATPNWLSLVALIFWSGLFSLFSQRLNTIKQQLSHVEFKGKSSGYAFWEWLIVILLTPITFGALIYASISPFMLNEISSLPDQTAYIDPNNHFQLTVHGDGWREVEVGSLSDGTAELELAGSVEDAFFLVFKTSPPITLNDIVDSRIAFIQTQYPDIKCHEERSLVQGQLAVMIHVMCEGQYMRDPVLQTITAFEKGNDTYELFGTLSTPKLTYSALSAEFKQMAKEFQPL</sequence>
<name>A0A3S3QTN1_9GAMM</name>
<gene>
    <name evidence="3" type="ORF">EDI28_08435</name>
</gene>
<keyword evidence="2" id="KW-1133">Transmembrane helix</keyword>
<accession>A0A3S3QTN1</accession>
<dbReference type="RefSeq" id="WP_128783380.1">
    <property type="nucleotide sequence ID" value="NZ_RJLM01000002.1"/>
</dbReference>